<dbReference type="EMBL" id="MN319465">
    <property type="protein sequence ID" value="QIM13750.1"/>
    <property type="molecule type" value="Genomic_DNA"/>
</dbReference>
<organism evidence="1">
    <name type="scientific">Klebsiella pneumoniae</name>
    <dbReference type="NCBI Taxonomy" id="573"/>
    <lineage>
        <taxon>Bacteria</taxon>
        <taxon>Pseudomonadati</taxon>
        <taxon>Pseudomonadota</taxon>
        <taxon>Gammaproteobacteria</taxon>
        <taxon>Enterobacterales</taxon>
        <taxon>Enterobacteriaceae</taxon>
        <taxon>Klebsiella/Raoultella group</taxon>
        <taxon>Klebsiella</taxon>
        <taxon>Klebsiella pneumoniae complex</taxon>
    </lineage>
</organism>
<sequence>MPRYTLTGSVPGRKGDGICRALPLPAAFRGVKVMGFAVELCDFFLDKKQWIIFLMEGFIT</sequence>
<name>A0A6G8FBQ0_KLEPN</name>
<protein>
    <submittedName>
        <fullName evidence="1">Uncharacterized protein</fullName>
    </submittedName>
</protein>
<geneLocation type="plasmid" evidence="1">
    <name>pHNLDL3-2</name>
</geneLocation>
<dbReference type="AlphaFoldDB" id="A0A6G8FBQ0"/>
<reference evidence="1" key="1">
    <citation type="submission" date="2019-08" db="EMBL/GenBank/DDBJ databases">
        <authorList>
            <person name="Lv L."/>
            <person name="Gao X."/>
            <person name="Liu J.-H."/>
        </authorList>
    </citation>
    <scope>NUCLEOTIDE SEQUENCE</scope>
    <source>
        <strain evidence="1">LDL3-2</strain>
        <plasmid evidence="1">pHNLDL3-2</plasmid>
    </source>
</reference>
<dbReference type="RefSeq" id="WP_181715688.1">
    <property type="nucleotide sequence ID" value="NZ_JAJHGW010000044.1"/>
</dbReference>
<accession>A0A6G8FBQ0</accession>
<keyword evidence="1" id="KW-0614">Plasmid</keyword>
<evidence type="ECO:0000313" key="1">
    <source>
        <dbReference type="EMBL" id="QIM13750.1"/>
    </source>
</evidence>
<proteinExistence type="predicted"/>